<dbReference type="InterPro" id="IPR008709">
    <property type="entry name" value="Neurochondrin"/>
</dbReference>
<dbReference type="PANTHER" id="PTHR13109">
    <property type="entry name" value="NEUROCHONDRIN"/>
    <property type="match status" value="1"/>
</dbReference>
<gene>
    <name evidence="1" type="ORF">LAMO00422_LOCUS18540</name>
</gene>
<proteinExistence type="predicted"/>
<organism evidence="1">
    <name type="scientific">Amorphochlora amoebiformis</name>
    <dbReference type="NCBI Taxonomy" id="1561963"/>
    <lineage>
        <taxon>Eukaryota</taxon>
        <taxon>Sar</taxon>
        <taxon>Rhizaria</taxon>
        <taxon>Cercozoa</taxon>
        <taxon>Chlorarachniophyceae</taxon>
        <taxon>Amorphochlora</taxon>
    </lineage>
</organism>
<dbReference type="EMBL" id="HBEM01027221">
    <property type="protein sequence ID" value="CAD8459587.1"/>
    <property type="molecule type" value="Transcribed_RNA"/>
</dbReference>
<protein>
    <submittedName>
        <fullName evidence="1">Uncharacterized protein</fullName>
    </submittedName>
</protein>
<accession>A0A7S0H4W1</accession>
<sequence length="540" mass="60065">MRSGLYDILSSRTNAKARAMVLWASSLLFGLIGKGWGVYQEGGERGKFVLILASITAVELQIALLTDIPEPYLPDVTQAAKIEAKSEKERKRRERENKYTTMLEDEKIPTNPNLSTANSNSNPETVLDAEEVEIFASKSGLGPWDVAVLTLELMESYLLYLCEENLTVPIVTSVFTQKESSWENLPVKTLLSLRRALSDAFRCVFQFFEDCKLLGIRLGGCEVSLKGVDTKALSGKTDHVLTRGIRCLATWLRLETTEHKNKFIDVLPYLLTLRPPKGSKTPDVIGYLAPGILEHLGDKKVAKTLRENRAIATFTDLIAQKISVQGIEPREMNYVEVSQLCQPVIELITEDKNNYSPYILKEVSPYLPSISKALTSSLSSKSDLKLNLRELSDMMVSEARMQASLLVTILTLHSARQITPNDLARTMAGTQGSLSRGGVRVEKMWKAIVNILAPEKKMAAAPQDCSLVARGIDALNLCVSVHPSLARVLAQENNRTALQLQHKLWKFLMSRDSKDKLSDQLDEVVTSFEGLLARLRNISS</sequence>
<dbReference type="PANTHER" id="PTHR13109:SF7">
    <property type="entry name" value="NEUROCHONDRIN"/>
    <property type="match status" value="1"/>
</dbReference>
<name>A0A7S0H4W1_9EUKA</name>
<evidence type="ECO:0000313" key="1">
    <source>
        <dbReference type="EMBL" id="CAD8459587.1"/>
    </source>
</evidence>
<dbReference type="AlphaFoldDB" id="A0A7S0H4W1"/>
<reference evidence="1" key="1">
    <citation type="submission" date="2021-01" db="EMBL/GenBank/DDBJ databases">
        <authorList>
            <person name="Corre E."/>
            <person name="Pelletier E."/>
            <person name="Niang G."/>
            <person name="Scheremetjew M."/>
            <person name="Finn R."/>
            <person name="Kale V."/>
            <person name="Holt S."/>
            <person name="Cochrane G."/>
            <person name="Meng A."/>
            <person name="Brown T."/>
            <person name="Cohen L."/>
        </authorList>
    </citation>
    <scope>NUCLEOTIDE SEQUENCE</scope>
    <source>
        <strain evidence="1">CCMP2058</strain>
    </source>
</reference>